<proteinExistence type="inferred from homology"/>
<dbReference type="AlphaFoldDB" id="A0A6A3AGH8"/>
<organism evidence="8 9">
    <name type="scientific">Hibiscus syriacus</name>
    <name type="common">Rose of Sharon</name>
    <dbReference type="NCBI Taxonomy" id="106335"/>
    <lineage>
        <taxon>Eukaryota</taxon>
        <taxon>Viridiplantae</taxon>
        <taxon>Streptophyta</taxon>
        <taxon>Embryophyta</taxon>
        <taxon>Tracheophyta</taxon>
        <taxon>Spermatophyta</taxon>
        <taxon>Magnoliopsida</taxon>
        <taxon>eudicotyledons</taxon>
        <taxon>Gunneridae</taxon>
        <taxon>Pentapetalae</taxon>
        <taxon>rosids</taxon>
        <taxon>malvids</taxon>
        <taxon>Malvales</taxon>
        <taxon>Malvaceae</taxon>
        <taxon>Malvoideae</taxon>
        <taxon>Hibiscus</taxon>
    </lineage>
</organism>
<keyword evidence="6" id="KW-0472">Membrane</keyword>
<keyword evidence="7" id="KW-0568">Pathogenesis-related protein</keyword>
<protein>
    <submittedName>
        <fullName evidence="8">Uncharacterized protein</fullName>
    </submittedName>
</protein>
<comment type="subcellular location">
    <subcellularLocation>
        <location evidence="1">Membrane</location>
        <topology evidence="1">Multi-pass membrane protein</topology>
    </subcellularLocation>
</comment>
<dbReference type="InterPro" id="IPR004326">
    <property type="entry name" value="Mlo"/>
</dbReference>
<evidence type="ECO:0000313" key="9">
    <source>
        <dbReference type="Proteomes" id="UP000436088"/>
    </source>
</evidence>
<keyword evidence="4" id="KW-0611">Plant defense</keyword>
<keyword evidence="3" id="KW-0812">Transmembrane</keyword>
<keyword evidence="5" id="KW-1133">Transmembrane helix</keyword>
<evidence type="ECO:0000313" key="8">
    <source>
        <dbReference type="EMBL" id="KAE8702335.1"/>
    </source>
</evidence>
<evidence type="ECO:0000256" key="7">
    <source>
        <dbReference type="ARBA" id="ARBA00023265"/>
    </source>
</evidence>
<evidence type="ECO:0000256" key="5">
    <source>
        <dbReference type="ARBA" id="ARBA00022989"/>
    </source>
</evidence>
<evidence type="ECO:0000256" key="1">
    <source>
        <dbReference type="ARBA" id="ARBA00004141"/>
    </source>
</evidence>
<comment type="similarity">
    <text evidence="2">Belongs to the MLO family.</text>
</comment>
<evidence type="ECO:0000256" key="4">
    <source>
        <dbReference type="ARBA" id="ARBA00022821"/>
    </source>
</evidence>
<comment type="caution">
    <text evidence="8">The sequence shown here is derived from an EMBL/GenBank/DDBJ whole genome shotgun (WGS) entry which is preliminary data.</text>
</comment>
<name>A0A6A3AGH8_HIBSY</name>
<gene>
    <name evidence="8" type="ORF">F3Y22_tig00110483pilonHSYRG00241</name>
</gene>
<evidence type="ECO:0000256" key="3">
    <source>
        <dbReference type="ARBA" id="ARBA00022692"/>
    </source>
</evidence>
<keyword evidence="9" id="KW-1185">Reference proteome</keyword>
<dbReference type="Proteomes" id="UP000436088">
    <property type="component" value="Unassembled WGS sequence"/>
</dbReference>
<accession>A0A6A3AGH8</accession>
<evidence type="ECO:0000256" key="2">
    <source>
        <dbReference type="ARBA" id="ARBA00006574"/>
    </source>
</evidence>
<sequence>MMHCRGNPKFNFHKHMIRALEDDFKQVVGIRQVNMT</sequence>
<reference evidence="8" key="1">
    <citation type="submission" date="2019-09" db="EMBL/GenBank/DDBJ databases">
        <title>Draft genome information of white flower Hibiscus syriacus.</title>
        <authorList>
            <person name="Kim Y.-M."/>
        </authorList>
    </citation>
    <scope>NUCLEOTIDE SEQUENCE [LARGE SCALE GENOMIC DNA]</scope>
    <source>
        <strain evidence="8">YM2019G1</strain>
    </source>
</reference>
<dbReference type="EMBL" id="VEPZ02001008">
    <property type="protein sequence ID" value="KAE8702335.1"/>
    <property type="molecule type" value="Genomic_DNA"/>
</dbReference>
<evidence type="ECO:0000256" key="6">
    <source>
        <dbReference type="ARBA" id="ARBA00023136"/>
    </source>
</evidence>
<dbReference type="GO" id="GO:0006952">
    <property type="term" value="P:defense response"/>
    <property type="evidence" value="ECO:0007669"/>
    <property type="project" value="UniProtKB-KW"/>
</dbReference>
<dbReference type="Pfam" id="PF03094">
    <property type="entry name" value="Mlo"/>
    <property type="match status" value="1"/>
</dbReference>
<dbReference type="GO" id="GO:0016020">
    <property type="term" value="C:membrane"/>
    <property type="evidence" value="ECO:0007669"/>
    <property type="project" value="UniProtKB-SubCell"/>
</dbReference>